<keyword evidence="2" id="KW-1185">Reference proteome</keyword>
<dbReference type="EMBL" id="SRSD01000010">
    <property type="protein sequence ID" value="KAA0888723.1"/>
    <property type="molecule type" value="Genomic_DNA"/>
</dbReference>
<organism evidence="1 2">
    <name type="scientific">Oryzomonas rubra</name>
    <dbReference type="NCBI Taxonomy" id="2509454"/>
    <lineage>
        <taxon>Bacteria</taxon>
        <taxon>Pseudomonadati</taxon>
        <taxon>Thermodesulfobacteriota</taxon>
        <taxon>Desulfuromonadia</taxon>
        <taxon>Geobacterales</taxon>
        <taxon>Geobacteraceae</taxon>
        <taxon>Oryzomonas</taxon>
    </lineage>
</organism>
<proteinExistence type="predicted"/>
<dbReference type="Gene3D" id="1.10.287.1080">
    <property type="entry name" value="MazG-like"/>
    <property type="match status" value="1"/>
</dbReference>
<accession>A0A5A9X7U3</accession>
<evidence type="ECO:0000313" key="1">
    <source>
        <dbReference type="EMBL" id="KAA0888723.1"/>
    </source>
</evidence>
<sequence>MDLRDTITECAEITKAHGFATDQHATQLALIVTEVAEAMECVNLLNPADSISESVMLDFCNGILAKSYGFEAFRKSAKHHEDNSIVVDQDHLNEELADIVIRVCSYVGGNGQTDAFLQALAAKIEKNRNRPYLHGKGF</sequence>
<protein>
    <submittedName>
        <fullName evidence="1">Uncharacterized protein</fullName>
    </submittedName>
</protein>
<comment type="caution">
    <text evidence="1">The sequence shown here is derived from an EMBL/GenBank/DDBJ whole genome shotgun (WGS) entry which is preliminary data.</text>
</comment>
<dbReference type="RefSeq" id="WP_149309007.1">
    <property type="nucleotide sequence ID" value="NZ_SRSD01000010.1"/>
</dbReference>
<dbReference type="OrthoDB" id="9154322at2"/>
<evidence type="ECO:0000313" key="2">
    <source>
        <dbReference type="Proteomes" id="UP000324298"/>
    </source>
</evidence>
<dbReference type="AlphaFoldDB" id="A0A5A9X7U3"/>
<dbReference type="Proteomes" id="UP000324298">
    <property type="component" value="Unassembled WGS sequence"/>
</dbReference>
<gene>
    <name evidence="1" type="ORF">ET418_15190</name>
</gene>
<reference evidence="1 2" key="1">
    <citation type="submission" date="2019-04" db="EMBL/GenBank/DDBJ databases">
        <title>Geobacter ruber sp. nov., ferric-reducing bacteria isolated from paddy soil.</title>
        <authorList>
            <person name="Xu Z."/>
            <person name="Masuda Y."/>
            <person name="Itoh H."/>
            <person name="Senoo K."/>
        </authorList>
    </citation>
    <scope>NUCLEOTIDE SEQUENCE [LARGE SCALE GENOMIC DNA]</scope>
    <source>
        <strain evidence="1 2">Red88</strain>
    </source>
</reference>
<name>A0A5A9X7U3_9BACT</name>